<comment type="caution">
    <text evidence="1">The sequence shown here is derived from an EMBL/GenBank/DDBJ whole genome shotgun (WGS) entry which is preliminary data.</text>
</comment>
<accession>A0ABU3PSJ9</accession>
<dbReference type="RefSeq" id="WP_315731412.1">
    <property type="nucleotide sequence ID" value="NZ_JAVYII010000001.1"/>
</dbReference>
<evidence type="ECO:0000313" key="2">
    <source>
        <dbReference type="Proteomes" id="UP001268542"/>
    </source>
</evidence>
<keyword evidence="2" id="KW-1185">Reference proteome</keyword>
<sequence>MSDKPNSITDALERLALTLGESGAVPVGELVRSLERAAERLRTRGAPREAPLDLVTQAEASRVVGVSRQAVNQWVRKGTLRTYASPDGSRPAPQVSLSEVAIAANRSAPAPFSPTRRRELVQFLDALAADPATAALAAYVVESLEEGRPEERYADESRVLREFVVAAMDTGERQREFTAGGLRLLADLKPQLVVDRATPLGRLCGSLGLLVTSSDDVVGFDSPVTAVLGLLGCASVGAQYAGEDADVGRAIAAAALDCWGEEWPQRLFDAAFHLSVLRPSPLTRYTASLTYLDMNRFLRQAQSSGVTISYSRGPGPLLPQRFFGAAIHHDVLSGDRVGTPVWGFTPGAAAAVGRPAELGSAVNPFRILNYEFGLNDSSIHGVRRYCYSAADARDELRSTFRALSAAERSVYLRAATGNLARTLAQPEIELVAVQAQDDFDWWKDHIIRSSEREIVIGLRDERARRVAHALLVQTSMLPDVVEAADADGSLRDRLRIYVKNLEFDVVEARYQDDLRRGLARIVKPGGRGLTRTEAEELAEREVEKLLR</sequence>
<gene>
    <name evidence="1" type="ORF">RDV89_03760</name>
</gene>
<dbReference type="Proteomes" id="UP001268542">
    <property type="component" value="Unassembled WGS sequence"/>
</dbReference>
<proteinExistence type="predicted"/>
<evidence type="ECO:0000313" key="1">
    <source>
        <dbReference type="EMBL" id="MDT9592166.1"/>
    </source>
</evidence>
<dbReference type="EMBL" id="JAVYII010000001">
    <property type="protein sequence ID" value="MDT9592166.1"/>
    <property type="molecule type" value="Genomic_DNA"/>
</dbReference>
<protein>
    <recommendedName>
        <fullName evidence="3">Helix-turn-helix domain-containing protein</fullName>
    </recommendedName>
</protein>
<reference evidence="1 2" key="1">
    <citation type="submission" date="2023-08" db="EMBL/GenBank/DDBJ databases">
        <title>Nocardioides seae sp. nov., a bacterium isolated from a soil.</title>
        <authorList>
            <person name="Wang X."/>
        </authorList>
    </citation>
    <scope>NUCLEOTIDE SEQUENCE [LARGE SCALE GENOMIC DNA]</scope>
    <source>
        <strain evidence="1 2">YZH12</strain>
    </source>
</reference>
<evidence type="ECO:0008006" key="3">
    <source>
        <dbReference type="Google" id="ProtNLM"/>
    </source>
</evidence>
<name>A0ABU3PSJ9_9ACTN</name>
<organism evidence="1 2">
    <name type="scientific">Nocardioides imazamoxiresistens</name>
    <dbReference type="NCBI Taxonomy" id="3231893"/>
    <lineage>
        <taxon>Bacteria</taxon>
        <taxon>Bacillati</taxon>
        <taxon>Actinomycetota</taxon>
        <taxon>Actinomycetes</taxon>
        <taxon>Propionibacteriales</taxon>
        <taxon>Nocardioidaceae</taxon>
        <taxon>Nocardioides</taxon>
    </lineage>
</organism>